<reference evidence="4 5" key="1">
    <citation type="submission" date="2020-08" db="EMBL/GenBank/DDBJ databases">
        <title>Croceimicrobium hydrocarbonivorans gen. nov., sp. nov., a novel marine bacterium isolated from a bacterial consortium that degrades polyethylene terephthalate.</title>
        <authorList>
            <person name="Liu R."/>
        </authorList>
    </citation>
    <scope>NUCLEOTIDE SEQUENCE [LARGE SCALE GENOMIC DNA]</scope>
    <source>
        <strain evidence="4 5">A20-9</strain>
    </source>
</reference>
<dbReference type="Gene3D" id="2.60.40.10">
    <property type="entry name" value="Immunoglobulins"/>
    <property type="match status" value="4"/>
</dbReference>
<evidence type="ECO:0000259" key="3">
    <source>
        <dbReference type="Pfam" id="PF16561"/>
    </source>
</evidence>
<dbReference type="InterPro" id="IPR032640">
    <property type="entry name" value="AMPK1_CBM"/>
</dbReference>
<protein>
    <recommendedName>
        <fullName evidence="3">AMP-activated protein kinase glycogen-binding domain-containing protein</fullName>
    </recommendedName>
</protein>
<accession>A0A7H0VA24</accession>
<evidence type="ECO:0000256" key="2">
    <source>
        <dbReference type="SAM" id="SignalP"/>
    </source>
</evidence>
<evidence type="ECO:0000256" key="1">
    <source>
        <dbReference type="ARBA" id="ARBA00010926"/>
    </source>
</evidence>
<organism evidence="4 5">
    <name type="scientific">Croceimicrobium hydrocarbonivorans</name>
    <dbReference type="NCBI Taxonomy" id="2761580"/>
    <lineage>
        <taxon>Bacteria</taxon>
        <taxon>Pseudomonadati</taxon>
        <taxon>Bacteroidota</taxon>
        <taxon>Flavobacteriia</taxon>
        <taxon>Flavobacteriales</taxon>
        <taxon>Owenweeksiaceae</taxon>
        <taxon>Croceimicrobium</taxon>
    </lineage>
</organism>
<feature type="domain" description="AMP-activated protein kinase glycogen-binding" evidence="3">
    <location>
        <begin position="151"/>
        <end position="216"/>
    </location>
</feature>
<dbReference type="Pfam" id="PF16561">
    <property type="entry name" value="AMPK1_CBM"/>
    <property type="match status" value="4"/>
</dbReference>
<sequence>MNRIIGIVLLLIGTAFSSLAQDKGIAYKIVGKDLYCSIDRSLPQSQIDSLLGTCDIDFSNLEAMLRSGESSADHWQVEAIEPHRIVLKKPLKSLTGKAENQKDLIVLLNEEIESSVEDYRFGYNMFHKPAVIELENGLTRFFLKVEGGKPHSIFISGTFNEWSTSANPMEACDSGYYVDLKLGVGPHYYKYIVNGYWLLDPRNQLKESDGEGNENSVYFKCNYTFRLNGYTNAKRVNLAGSFNDWNDNRFTLRRVPGGWQRKCYVKEGTHAYKYVVDGEWILDPDNPVKRDDGAGNQNSFMSVGDSIVFYYPRDLDARFVVLSGSFNGWNAEELRMQKTDSGWVLPYVLAAGNYEYRFRVADKMEWQLDPLNPISSGPYETKNSVVSVKANHHFFFPRTRGVDEVILTGDFNGWNEHGYYMERRADGWHADLYLPKGKTRYKFIVDGKWIKDPSNPLFEPNEYDDYNSVIWVK</sequence>
<feature type="chain" id="PRO_5028936844" description="AMP-activated protein kinase glycogen-binding domain-containing protein" evidence="2">
    <location>
        <begin position="21"/>
        <end position="473"/>
    </location>
</feature>
<comment type="similarity">
    <text evidence="1">Belongs to the 5'-AMP-activated protein kinase beta subunit family.</text>
</comment>
<dbReference type="PANTHER" id="PTHR10343:SF84">
    <property type="entry name" value="5'-AMP-ACTIVATED PROTEIN KINASE SUBUNIT BETA-1"/>
    <property type="match status" value="1"/>
</dbReference>
<evidence type="ECO:0000313" key="4">
    <source>
        <dbReference type="EMBL" id="QNR22572.1"/>
    </source>
</evidence>
<keyword evidence="5" id="KW-1185">Reference proteome</keyword>
<feature type="domain" description="AMP-activated protein kinase glycogen-binding" evidence="3">
    <location>
        <begin position="400"/>
        <end position="472"/>
    </location>
</feature>
<proteinExistence type="inferred from homology"/>
<dbReference type="InterPro" id="IPR013783">
    <property type="entry name" value="Ig-like_fold"/>
</dbReference>
<name>A0A7H0VA24_9FLAO</name>
<dbReference type="AlphaFoldDB" id="A0A7H0VA24"/>
<dbReference type="Proteomes" id="UP000516305">
    <property type="component" value="Chromosome"/>
</dbReference>
<dbReference type="EMBL" id="CP060139">
    <property type="protein sequence ID" value="QNR22572.1"/>
    <property type="molecule type" value="Genomic_DNA"/>
</dbReference>
<dbReference type="InterPro" id="IPR014756">
    <property type="entry name" value="Ig_E-set"/>
</dbReference>
<evidence type="ECO:0000313" key="5">
    <source>
        <dbReference type="Proteomes" id="UP000516305"/>
    </source>
</evidence>
<dbReference type="CDD" id="cd02859">
    <property type="entry name" value="E_set_AMPKbeta_like_N"/>
    <property type="match status" value="2"/>
</dbReference>
<dbReference type="KEGG" id="chyd:H4K34_09240"/>
<keyword evidence="2" id="KW-0732">Signal</keyword>
<dbReference type="RefSeq" id="WP_210757138.1">
    <property type="nucleotide sequence ID" value="NZ_CP060139.1"/>
</dbReference>
<dbReference type="SUPFAM" id="SSF81296">
    <property type="entry name" value="E set domains"/>
    <property type="match status" value="4"/>
</dbReference>
<dbReference type="PANTHER" id="PTHR10343">
    <property type="entry name" value="5'-AMP-ACTIVATED PROTEIN KINASE , BETA SUBUNIT"/>
    <property type="match status" value="1"/>
</dbReference>
<feature type="domain" description="AMP-activated protein kinase glycogen-binding" evidence="3">
    <location>
        <begin position="232"/>
        <end position="305"/>
    </location>
</feature>
<gene>
    <name evidence="4" type="ORF">H4K34_09240</name>
</gene>
<feature type="domain" description="AMP-activated protein kinase glycogen-binding" evidence="3">
    <location>
        <begin position="317"/>
        <end position="391"/>
    </location>
</feature>
<dbReference type="InterPro" id="IPR050827">
    <property type="entry name" value="CRP1_MDG1_kinase"/>
</dbReference>
<feature type="signal peptide" evidence="2">
    <location>
        <begin position="1"/>
        <end position="20"/>
    </location>
</feature>